<proteinExistence type="predicted"/>
<dbReference type="PANTHER" id="PTHR11669:SF8">
    <property type="entry name" value="DNA POLYMERASE III SUBUNIT DELTA"/>
    <property type="match status" value="1"/>
</dbReference>
<dbReference type="RefSeq" id="WP_394821210.1">
    <property type="nucleotide sequence ID" value="NZ_CP089984.1"/>
</dbReference>
<keyword evidence="2" id="KW-1185">Reference proteome</keyword>
<dbReference type="Gene3D" id="3.40.50.300">
    <property type="entry name" value="P-loop containing nucleotide triphosphate hydrolases"/>
    <property type="match status" value="1"/>
</dbReference>
<dbReference type="InterPro" id="IPR027417">
    <property type="entry name" value="P-loop_NTPase"/>
</dbReference>
<name>A0ABZ2LMM7_9BACT</name>
<protein>
    <submittedName>
        <fullName evidence="1">DNA polymerase III subunit delta</fullName>
    </submittedName>
</protein>
<dbReference type="EMBL" id="CP089984">
    <property type="protein sequence ID" value="WXB11590.1"/>
    <property type="molecule type" value="Genomic_DNA"/>
</dbReference>
<organism evidence="1 2">
    <name type="scientific">Pendulispora albinea</name>
    <dbReference type="NCBI Taxonomy" id="2741071"/>
    <lineage>
        <taxon>Bacteria</taxon>
        <taxon>Pseudomonadati</taxon>
        <taxon>Myxococcota</taxon>
        <taxon>Myxococcia</taxon>
        <taxon>Myxococcales</taxon>
        <taxon>Sorangiineae</taxon>
        <taxon>Pendulisporaceae</taxon>
        <taxon>Pendulispora</taxon>
    </lineage>
</organism>
<accession>A0ABZ2LMM7</accession>
<dbReference type="InterPro" id="IPR050238">
    <property type="entry name" value="DNA_Rep/Repair_Clamp_Loader"/>
</dbReference>
<dbReference type="PANTHER" id="PTHR11669">
    <property type="entry name" value="REPLICATION FACTOR C / DNA POLYMERASE III GAMMA-TAU SUBUNIT"/>
    <property type="match status" value="1"/>
</dbReference>
<dbReference type="SUPFAM" id="SSF52540">
    <property type="entry name" value="P-loop containing nucleoside triphosphate hydrolases"/>
    <property type="match status" value="1"/>
</dbReference>
<evidence type="ECO:0000313" key="1">
    <source>
        <dbReference type="EMBL" id="WXB11590.1"/>
    </source>
</evidence>
<dbReference type="Proteomes" id="UP001370348">
    <property type="component" value="Chromosome"/>
</dbReference>
<reference evidence="1 2" key="1">
    <citation type="submission" date="2021-12" db="EMBL/GenBank/DDBJ databases">
        <title>Discovery of the Pendulisporaceae a myxobacterial family with distinct sporulation behavior and unique specialized metabolism.</title>
        <authorList>
            <person name="Garcia R."/>
            <person name="Popoff A."/>
            <person name="Bader C.D."/>
            <person name="Loehr J."/>
            <person name="Walesch S."/>
            <person name="Walt C."/>
            <person name="Boldt J."/>
            <person name="Bunk B."/>
            <person name="Haeckl F.J.F.P.J."/>
            <person name="Gunesch A.P."/>
            <person name="Birkelbach J."/>
            <person name="Nuebel U."/>
            <person name="Pietschmann T."/>
            <person name="Bach T."/>
            <person name="Mueller R."/>
        </authorList>
    </citation>
    <scope>NUCLEOTIDE SEQUENCE [LARGE SCALE GENOMIC DNA]</scope>
    <source>
        <strain evidence="1 2">MSr11954</strain>
    </source>
</reference>
<sequence>MAIMPSTAPDPAHRAGPSRTILGQVRSQPTAVATLERALATGRVHHAYLFDGPDGVGKELAAFGLAQALVCEVRGSSPAAGAAPEACGECSACKRTSPREGHARPLHPDVVVLERGLYEPAQIGRRTPEAQELSIDQVRTLVLARAAFPPHEGRAKVFIVRRADELSISATNALLKTLEEPGKGTHFILLCSRPDTLLPTIRSRTLRVRFAPLPDTVVTELLVARGTAQETAGTLAALSGGSMATALALADPEESSKRQQFVEKALAAVESPDLGTGLELAEEAKKNKDVLEISLQALAIRLAEEARRTAANGDRHADVAAARYRLALSAAQELDANASPQLTVESMIVRMRSV</sequence>
<dbReference type="Pfam" id="PF13177">
    <property type="entry name" value="DNA_pol3_delta2"/>
    <property type="match status" value="1"/>
</dbReference>
<gene>
    <name evidence="1" type="ORF">LZC94_27475</name>
</gene>
<evidence type="ECO:0000313" key="2">
    <source>
        <dbReference type="Proteomes" id="UP001370348"/>
    </source>
</evidence>